<gene>
    <name evidence="13" type="ORF">M5D96_007564</name>
</gene>
<dbReference type="GO" id="GO:0022857">
    <property type="term" value="F:transmembrane transporter activity"/>
    <property type="evidence" value="ECO:0007669"/>
    <property type="project" value="TreeGrafter"/>
</dbReference>
<feature type="transmembrane region" description="Helical" evidence="11">
    <location>
        <begin position="531"/>
        <end position="550"/>
    </location>
</feature>
<name>A0A9P9YNB8_9MUSC</name>
<feature type="transmembrane region" description="Helical" evidence="11">
    <location>
        <begin position="556"/>
        <end position="579"/>
    </location>
</feature>
<dbReference type="InterPro" id="IPR005821">
    <property type="entry name" value="Ion_trans_dom"/>
</dbReference>
<keyword evidence="8" id="KW-0406">Ion transport</keyword>
<evidence type="ECO:0000313" key="14">
    <source>
        <dbReference type="Proteomes" id="UP001059596"/>
    </source>
</evidence>
<keyword evidence="5" id="KW-0677">Repeat</keyword>
<comment type="caution">
    <text evidence="13">The sequence shown here is derived from an EMBL/GenBank/DDBJ whole genome shotgun (WGS) entry which is preliminary data.</text>
</comment>
<keyword evidence="3" id="KW-0716">Sensory transduction</keyword>
<dbReference type="InterPro" id="IPR002110">
    <property type="entry name" value="Ankyrin_rpt"/>
</dbReference>
<dbReference type="Gene3D" id="1.25.40.20">
    <property type="entry name" value="Ankyrin repeat-containing domain"/>
    <property type="match status" value="2"/>
</dbReference>
<dbReference type="Proteomes" id="UP001059596">
    <property type="component" value="Unassembled WGS sequence"/>
</dbReference>
<reference evidence="13" key="1">
    <citation type="journal article" date="2023" name="Genome Biol. Evol.">
        <title>Long-read-based Genome Assembly of Drosophila gunungcola Reveals Fewer Chemosensory Genes in Flower-breeding Species.</title>
        <authorList>
            <person name="Negi A."/>
            <person name="Liao B.Y."/>
            <person name="Yeh S.D."/>
        </authorList>
    </citation>
    <scope>NUCLEOTIDE SEQUENCE</scope>
    <source>
        <strain evidence="13">Sukarami</strain>
    </source>
</reference>
<dbReference type="GO" id="GO:0034220">
    <property type="term" value="P:monoatomic ion transmembrane transport"/>
    <property type="evidence" value="ECO:0007669"/>
    <property type="project" value="UniProtKB-KW"/>
</dbReference>
<dbReference type="PANTHER" id="PTHR47143:SF4">
    <property type="entry name" value="TRANSIENT RECEPTOR POTENTIAL CATION CHANNEL PROTEIN PAINLESS"/>
    <property type="match status" value="1"/>
</dbReference>
<feature type="transmembrane region" description="Helical" evidence="11">
    <location>
        <begin position="591"/>
        <end position="614"/>
    </location>
</feature>
<dbReference type="AlphaFoldDB" id="A0A9P9YNB8"/>
<proteinExistence type="predicted"/>
<accession>A0A9P9YNB8</accession>
<feature type="transmembrane region" description="Helical" evidence="11">
    <location>
        <begin position="634"/>
        <end position="652"/>
    </location>
</feature>
<dbReference type="EMBL" id="JAMKOV010000005">
    <property type="protein sequence ID" value="KAI8040134.1"/>
    <property type="molecule type" value="Genomic_DNA"/>
</dbReference>
<evidence type="ECO:0000256" key="4">
    <source>
        <dbReference type="ARBA" id="ARBA00022692"/>
    </source>
</evidence>
<keyword evidence="10" id="KW-0407">Ion channel</keyword>
<keyword evidence="9 11" id="KW-0472">Membrane</keyword>
<dbReference type="GO" id="GO:1902495">
    <property type="term" value="C:transmembrane transporter complex"/>
    <property type="evidence" value="ECO:0007669"/>
    <property type="project" value="TreeGrafter"/>
</dbReference>
<evidence type="ECO:0000256" key="9">
    <source>
        <dbReference type="ARBA" id="ARBA00023136"/>
    </source>
</evidence>
<dbReference type="InterPro" id="IPR052076">
    <property type="entry name" value="TRP_cation_channel"/>
</dbReference>
<keyword evidence="2" id="KW-0813">Transport</keyword>
<dbReference type="Pfam" id="PF00520">
    <property type="entry name" value="Ion_trans"/>
    <property type="match status" value="1"/>
</dbReference>
<keyword evidence="7" id="KW-0040">ANK repeat</keyword>
<evidence type="ECO:0000256" key="7">
    <source>
        <dbReference type="ARBA" id="ARBA00023043"/>
    </source>
</evidence>
<evidence type="ECO:0000313" key="13">
    <source>
        <dbReference type="EMBL" id="KAI8040134.1"/>
    </source>
</evidence>
<evidence type="ECO:0000256" key="10">
    <source>
        <dbReference type="ARBA" id="ARBA00023303"/>
    </source>
</evidence>
<dbReference type="InterPro" id="IPR036770">
    <property type="entry name" value="Ankyrin_rpt-contain_sf"/>
</dbReference>
<evidence type="ECO:0000256" key="3">
    <source>
        <dbReference type="ARBA" id="ARBA00022606"/>
    </source>
</evidence>
<dbReference type="SMART" id="SM00248">
    <property type="entry name" value="ANK"/>
    <property type="match status" value="4"/>
</dbReference>
<keyword evidence="14" id="KW-1185">Reference proteome</keyword>
<keyword evidence="4 11" id="KW-0812">Transmembrane</keyword>
<evidence type="ECO:0000259" key="12">
    <source>
        <dbReference type="Pfam" id="PF00520"/>
    </source>
</evidence>
<keyword evidence="6 11" id="KW-1133">Transmembrane helix</keyword>
<feature type="transmembrane region" description="Helical" evidence="11">
    <location>
        <begin position="497"/>
        <end position="519"/>
    </location>
</feature>
<dbReference type="SUPFAM" id="SSF48403">
    <property type="entry name" value="Ankyrin repeat"/>
    <property type="match status" value="2"/>
</dbReference>
<comment type="subcellular location">
    <subcellularLocation>
        <location evidence="1">Membrane</location>
        <topology evidence="1">Multi-pass membrane protein</topology>
    </subcellularLocation>
</comment>
<evidence type="ECO:0000256" key="2">
    <source>
        <dbReference type="ARBA" id="ARBA00022448"/>
    </source>
</evidence>
<evidence type="ECO:0000256" key="1">
    <source>
        <dbReference type="ARBA" id="ARBA00004141"/>
    </source>
</evidence>
<evidence type="ECO:0000256" key="6">
    <source>
        <dbReference type="ARBA" id="ARBA00022989"/>
    </source>
</evidence>
<dbReference type="PANTHER" id="PTHR47143">
    <property type="entry name" value="TRANSIENT RECEPTOR POTENTIAL CATION CHANNEL PROTEIN PAINLESS"/>
    <property type="match status" value="1"/>
</dbReference>
<feature type="domain" description="Ion transport" evidence="12">
    <location>
        <begin position="500"/>
        <end position="714"/>
    </location>
</feature>
<evidence type="ECO:0000256" key="8">
    <source>
        <dbReference type="ARBA" id="ARBA00023065"/>
    </source>
</evidence>
<evidence type="ECO:0000256" key="5">
    <source>
        <dbReference type="ARBA" id="ARBA00022737"/>
    </source>
</evidence>
<organism evidence="13 14">
    <name type="scientific">Drosophila gunungcola</name>
    <name type="common">fruit fly</name>
    <dbReference type="NCBI Taxonomy" id="103775"/>
    <lineage>
        <taxon>Eukaryota</taxon>
        <taxon>Metazoa</taxon>
        <taxon>Ecdysozoa</taxon>
        <taxon>Arthropoda</taxon>
        <taxon>Hexapoda</taxon>
        <taxon>Insecta</taxon>
        <taxon>Pterygota</taxon>
        <taxon>Neoptera</taxon>
        <taxon>Endopterygota</taxon>
        <taxon>Diptera</taxon>
        <taxon>Brachycera</taxon>
        <taxon>Muscomorpha</taxon>
        <taxon>Ephydroidea</taxon>
        <taxon>Drosophilidae</taxon>
        <taxon>Drosophila</taxon>
        <taxon>Sophophora</taxon>
    </lineage>
</organism>
<protein>
    <recommendedName>
        <fullName evidence="12">Ion transport domain-containing protein</fullName>
    </recommendedName>
</protein>
<evidence type="ECO:0000256" key="11">
    <source>
        <dbReference type="SAM" id="Phobius"/>
    </source>
</evidence>
<sequence>MNINNCGFTDPQAQLSAALANKDIAQFQIALHNGAEANRLDERHTSIYEKALSTPGCRDFIEACIHHGSKVTYINKKLNKAAINYATDSRDPGNLEALLEHRPEKEFQVDRKYGQLTPLNSLAKNLTQENAPAVLACMRLLLSSGASPNIVDQGDFTPLHHVLRNRKVAEAQKQELVQLFVALPDLDIDSFRDGEVRRLLQAQFPELQLKQEGQTDAVIDAQTLHRTLRDGDDSRFEQQLAMFVQGVQDNQQNAHKEECYSLLQESIKRGNQNAFEAILATGMDISMEPVKTNEASLVELAVIWGNWQALQRLLDDPNLRLSPTARLFNAVIGRLDEAPYDNFDHSRCFELLLNSDRVDVNEADTGRQVPLFYAVKYRNTPAIQKLLKHGAYMGARSAFGTLPIQDIPPEVLEEHLDSCITTNGEKPGERNFEINFDFKNLMRQEKDLAVGNHPVTSQFHDEMAPIAFMAESKELRHLLQHPLISSFLFLKWHRLSVIFYLNFLFYSVFAASIITQTLLKFHESDQRHLTTIFGVLSWLGIAYLIVREVIQGLVSGARYFCSIINIMEVVLIVLCICSCVADDFDKETQRILAVSTILLVAMEFCLLVGSLPVLAISTHMLMLREVAGSFVKSFALYSIFVLTFSLCFYILFGQPVVEAGAKPTAEPAKDEKEDGGDFNNFTKPIETLIKTIVMLTGEFDAGSIKFTSIYTYLFFCCSCSS</sequence>